<dbReference type="Pfam" id="PF00534">
    <property type="entry name" value="Glycos_transf_1"/>
    <property type="match status" value="1"/>
</dbReference>
<dbReference type="EMBL" id="DQWQ01000069">
    <property type="protein sequence ID" value="HDD35456.1"/>
    <property type="molecule type" value="Genomic_DNA"/>
</dbReference>
<accession>A0A7V0IA80</accession>
<dbReference type="PANTHER" id="PTHR12526:SF630">
    <property type="entry name" value="GLYCOSYLTRANSFERASE"/>
    <property type="match status" value="1"/>
</dbReference>
<protein>
    <submittedName>
        <fullName evidence="3">Glycosyltransferase</fullName>
    </submittedName>
</protein>
<dbReference type="GO" id="GO:0016757">
    <property type="term" value="F:glycosyltransferase activity"/>
    <property type="evidence" value="ECO:0007669"/>
    <property type="project" value="InterPro"/>
</dbReference>
<gene>
    <name evidence="3" type="ORF">ENF30_01510</name>
</gene>
<organism evidence="3">
    <name type="scientific">Desulfofervidus auxilii</name>
    <dbReference type="NCBI Taxonomy" id="1621989"/>
    <lineage>
        <taxon>Bacteria</taxon>
        <taxon>Pseudomonadati</taxon>
        <taxon>Thermodesulfobacteriota</taxon>
        <taxon>Candidatus Desulfofervidia</taxon>
        <taxon>Candidatus Desulfofervidales</taxon>
        <taxon>Candidatus Desulfofervidaceae</taxon>
        <taxon>Candidatus Desulfofervidus</taxon>
    </lineage>
</organism>
<reference evidence="3" key="1">
    <citation type="journal article" date="2020" name="mSystems">
        <title>Genome- and Community-Level Interaction Insights into Carbon Utilization and Element Cycling Functions of Hydrothermarchaeota in Hydrothermal Sediment.</title>
        <authorList>
            <person name="Zhou Z."/>
            <person name="Liu Y."/>
            <person name="Xu W."/>
            <person name="Pan J."/>
            <person name="Luo Z.H."/>
            <person name="Li M."/>
        </authorList>
    </citation>
    <scope>NUCLEOTIDE SEQUENCE [LARGE SCALE GENOMIC DNA]</scope>
    <source>
        <strain evidence="3">HyVt-113</strain>
    </source>
</reference>
<feature type="domain" description="Glycosyltransferase subfamily 4-like N-terminal" evidence="2">
    <location>
        <begin position="7"/>
        <end position="54"/>
    </location>
</feature>
<comment type="caution">
    <text evidence="3">The sequence shown here is derived from an EMBL/GenBank/DDBJ whole genome shotgun (WGS) entry which is preliminary data.</text>
</comment>
<dbReference type="PANTHER" id="PTHR12526">
    <property type="entry name" value="GLYCOSYLTRANSFERASE"/>
    <property type="match status" value="1"/>
</dbReference>
<sequence>IIKIPKRRIYAQKFFAYLCDTIITPSENVKKEYAQMIGINEKKIKVIYNGIDIDKFNFHKSDVRNSKRKEFGLKMEDIVIGSVARFDPVKNLTALIFAFSKVKKNISEKCKLLLIGDGPEMPKIKKMIKNLDLTNDVILPGIRKDIPECLNAMDIYAQPSRSEGVPNSILEAMASGLPVIATNVGGVPEIVLHNETGILIDWYNETALIRAIEYLIKNPNKRKEMGKLGRERVLSKFSIQKMVSEYENLYKKLL</sequence>
<dbReference type="SUPFAM" id="SSF53756">
    <property type="entry name" value="UDP-Glycosyltransferase/glycogen phosphorylase"/>
    <property type="match status" value="1"/>
</dbReference>
<name>A0A7V0IA80_DESA2</name>
<proteinExistence type="predicted"/>
<dbReference type="Proteomes" id="UP000885706">
    <property type="component" value="Unassembled WGS sequence"/>
</dbReference>
<evidence type="ECO:0000259" key="1">
    <source>
        <dbReference type="Pfam" id="PF00534"/>
    </source>
</evidence>
<dbReference type="Pfam" id="PF13439">
    <property type="entry name" value="Glyco_transf_4"/>
    <property type="match status" value="1"/>
</dbReference>
<dbReference type="Gene3D" id="3.40.50.2000">
    <property type="entry name" value="Glycogen Phosphorylase B"/>
    <property type="match status" value="2"/>
</dbReference>
<feature type="non-terminal residue" evidence="3">
    <location>
        <position position="1"/>
    </location>
</feature>
<dbReference type="InterPro" id="IPR028098">
    <property type="entry name" value="Glyco_trans_4-like_N"/>
</dbReference>
<evidence type="ECO:0000313" key="3">
    <source>
        <dbReference type="EMBL" id="HDD35456.1"/>
    </source>
</evidence>
<dbReference type="AlphaFoldDB" id="A0A7V0IA80"/>
<feature type="domain" description="Glycosyl transferase family 1" evidence="1">
    <location>
        <begin position="64"/>
        <end position="232"/>
    </location>
</feature>
<dbReference type="InterPro" id="IPR001296">
    <property type="entry name" value="Glyco_trans_1"/>
</dbReference>
<evidence type="ECO:0000259" key="2">
    <source>
        <dbReference type="Pfam" id="PF13439"/>
    </source>
</evidence>